<evidence type="ECO:0000256" key="2">
    <source>
        <dbReference type="ARBA" id="ARBA00022670"/>
    </source>
</evidence>
<dbReference type="SUPFAM" id="SSF52743">
    <property type="entry name" value="Subtilisin-like"/>
    <property type="match status" value="1"/>
</dbReference>
<evidence type="ECO:0000256" key="1">
    <source>
        <dbReference type="ARBA" id="ARBA00011073"/>
    </source>
</evidence>
<keyword evidence="2 5" id="KW-0645">Protease</keyword>
<dbReference type="CDD" id="cd07493">
    <property type="entry name" value="Peptidases_S8_9"/>
    <property type="match status" value="1"/>
</dbReference>
<feature type="domain" description="Secretion system C-terminal sorting" evidence="7">
    <location>
        <begin position="472"/>
        <end position="544"/>
    </location>
</feature>
<dbReference type="GO" id="GO:0004252">
    <property type="term" value="F:serine-type endopeptidase activity"/>
    <property type="evidence" value="ECO:0007669"/>
    <property type="project" value="UniProtKB-UniRule"/>
</dbReference>
<sequence>MVNFNRFLLSVFCFLLASVSYGQNRYAVHFKFKPQDTYSLSRPAEFLSAAALERRAKFQIPVDSLDLPLSAKYVSEVASKSGKVLYEITWLNATLVEASPEQIIAISALPFVDKVVLAAPGMSSNGRLGIGFGNKVGTNSSIHTNAKTAATPYDFQNELVGIPVMHGEGYKGKGITIAVFDAGFPGVNTISAFSHLFTNNQIVGTRDFVHLENANVYSFNQHGTNALSLIAANQENLLVSGAPDSKYILGITEDVPTEYRIEEYNWVRAASWADSLGADIISSSLGYWDFDDPSMDYTKEDLDGKTATITIGADVASEKGILVVTSAGNYGSRGVSSIIAPADAEGILSVGAVNSSLTRAGFSSQGPTADGRFKPEVSAFGNSAQVIRSNGTLGPSNGTSFSAPQVAALAAGLWEARPDWTKDKLIEYILRSSSQYENPDNLLGYGIPDFSKAYYGEILSILTLEKESDFKVYPNPLNGGDLFVQFGKSLMGEFSIYDVNGKEIQKIDIQRESVSQPFEISLPNIPKGMFLVQMQSGREVKRTKLLKR</sequence>
<dbReference type="InterPro" id="IPR036852">
    <property type="entry name" value="Peptidase_S8/S53_dom_sf"/>
</dbReference>
<keyword evidence="9" id="KW-1185">Reference proteome</keyword>
<accession>A0A9X2SY62</accession>
<dbReference type="RefSeq" id="WP_258422773.1">
    <property type="nucleotide sequence ID" value="NZ_JANSUY010000003.1"/>
</dbReference>
<feature type="active site" description="Charge relay system" evidence="5">
    <location>
        <position position="222"/>
    </location>
</feature>
<feature type="active site" description="Charge relay system" evidence="5">
    <location>
        <position position="400"/>
    </location>
</feature>
<proteinExistence type="inferred from homology"/>
<dbReference type="InterPro" id="IPR050131">
    <property type="entry name" value="Peptidase_S8_subtilisin-like"/>
</dbReference>
<dbReference type="PROSITE" id="PS51892">
    <property type="entry name" value="SUBTILASE"/>
    <property type="match status" value="1"/>
</dbReference>
<protein>
    <submittedName>
        <fullName evidence="8">S8 family serine peptidase</fullName>
    </submittedName>
</protein>
<keyword evidence="4 5" id="KW-0720">Serine protease</keyword>
<dbReference type="PANTHER" id="PTHR43806">
    <property type="entry name" value="PEPTIDASE S8"/>
    <property type="match status" value="1"/>
</dbReference>
<evidence type="ECO:0000259" key="6">
    <source>
        <dbReference type="Pfam" id="PF00082"/>
    </source>
</evidence>
<dbReference type="Pfam" id="PF18962">
    <property type="entry name" value="Por_Secre_tail"/>
    <property type="match status" value="1"/>
</dbReference>
<name>A0A9X2SY62_9BACT</name>
<dbReference type="NCBIfam" id="TIGR04183">
    <property type="entry name" value="Por_Secre_tail"/>
    <property type="match status" value="1"/>
</dbReference>
<dbReference type="InterPro" id="IPR015500">
    <property type="entry name" value="Peptidase_S8_subtilisin-rel"/>
</dbReference>
<dbReference type="InterPro" id="IPR026444">
    <property type="entry name" value="Secre_tail"/>
</dbReference>
<dbReference type="PROSITE" id="PS00138">
    <property type="entry name" value="SUBTILASE_SER"/>
    <property type="match status" value="1"/>
</dbReference>
<evidence type="ECO:0000256" key="3">
    <source>
        <dbReference type="ARBA" id="ARBA00022801"/>
    </source>
</evidence>
<evidence type="ECO:0000313" key="9">
    <source>
        <dbReference type="Proteomes" id="UP001142175"/>
    </source>
</evidence>
<dbReference type="InterPro" id="IPR000209">
    <property type="entry name" value="Peptidase_S8/S53_dom"/>
</dbReference>
<dbReference type="EMBL" id="JANSUY010000003">
    <property type="protein sequence ID" value="MCR9014897.1"/>
    <property type="molecule type" value="Genomic_DNA"/>
</dbReference>
<gene>
    <name evidence="8" type="ORF">NU887_07585</name>
</gene>
<comment type="similarity">
    <text evidence="1 5">Belongs to the peptidase S8 family.</text>
</comment>
<feature type="domain" description="Peptidase S8/S53" evidence="6">
    <location>
        <begin position="172"/>
        <end position="446"/>
    </location>
</feature>
<dbReference type="PRINTS" id="PR00723">
    <property type="entry name" value="SUBTILISIN"/>
</dbReference>
<dbReference type="AlphaFoldDB" id="A0A9X2SY62"/>
<dbReference type="PANTHER" id="PTHR43806:SF67">
    <property type="entry name" value="EGF-LIKE DOMAIN-CONTAINING PROTEIN"/>
    <property type="match status" value="1"/>
</dbReference>
<dbReference type="InterPro" id="IPR017317">
    <property type="entry name" value="Pept_S8_subtilisin_bacteroid-2"/>
</dbReference>
<evidence type="ECO:0000256" key="5">
    <source>
        <dbReference type="PROSITE-ProRule" id="PRU01240"/>
    </source>
</evidence>
<dbReference type="Gene3D" id="3.40.50.200">
    <property type="entry name" value="Peptidase S8/S53 domain"/>
    <property type="match status" value="1"/>
</dbReference>
<dbReference type="PIRSF" id="PIRSF037903">
    <property type="entry name" value="Subtilisin_rel_GFO_2223"/>
    <property type="match status" value="1"/>
</dbReference>
<evidence type="ECO:0000259" key="7">
    <source>
        <dbReference type="Pfam" id="PF18962"/>
    </source>
</evidence>
<reference evidence="8" key="1">
    <citation type="submission" date="2022-08" db="EMBL/GenBank/DDBJ databases">
        <authorList>
            <person name="Zhang D."/>
        </authorList>
    </citation>
    <scope>NUCLEOTIDE SEQUENCE</scope>
    <source>
        <strain evidence="8">XJ19-11</strain>
    </source>
</reference>
<evidence type="ECO:0000313" key="8">
    <source>
        <dbReference type="EMBL" id="MCR9014897.1"/>
    </source>
</evidence>
<dbReference type="Pfam" id="PF00082">
    <property type="entry name" value="Peptidase_S8"/>
    <property type="match status" value="1"/>
</dbReference>
<organism evidence="8 9">
    <name type="scientific">Aquiflexum gelatinilyticum</name>
    <dbReference type="NCBI Taxonomy" id="2961943"/>
    <lineage>
        <taxon>Bacteria</taxon>
        <taxon>Pseudomonadati</taxon>
        <taxon>Bacteroidota</taxon>
        <taxon>Cytophagia</taxon>
        <taxon>Cytophagales</taxon>
        <taxon>Cyclobacteriaceae</taxon>
        <taxon>Aquiflexum</taxon>
    </lineage>
</organism>
<evidence type="ECO:0000256" key="4">
    <source>
        <dbReference type="ARBA" id="ARBA00022825"/>
    </source>
</evidence>
<dbReference type="GO" id="GO:0006508">
    <property type="term" value="P:proteolysis"/>
    <property type="evidence" value="ECO:0007669"/>
    <property type="project" value="UniProtKB-KW"/>
</dbReference>
<dbReference type="InterPro" id="IPR023828">
    <property type="entry name" value="Peptidase_S8_Ser-AS"/>
</dbReference>
<feature type="active site" description="Charge relay system" evidence="5">
    <location>
        <position position="181"/>
    </location>
</feature>
<keyword evidence="3 5" id="KW-0378">Hydrolase</keyword>
<comment type="caution">
    <text evidence="8">The sequence shown here is derived from an EMBL/GenBank/DDBJ whole genome shotgun (WGS) entry which is preliminary data.</text>
</comment>
<dbReference type="Proteomes" id="UP001142175">
    <property type="component" value="Unassembled WGS sequence"/>
</dbReference>